<dbReference type="InterPro" id="IPR041267">
    <property type="entry name" value="NLRP_HD2"/>
</dbReference>
<proteinExistence type="predicted"/>
<evidence type="ECO:0000256" key="1">
    <source>
        <dbReference type="ARBA" id="ARBA00004496"/>
    </source>
</evidence>
<dbReference type="Pfam" id="PF17776">
    <property type="entry name" value="NLRC4_HD2"/>
    <property type="match status" value="1"/>
</dbReference>
<dbReference type="GO" id="GO:0005524">
    <property type="term" value="F:ATP binding"/>
    <property type="evidence" value="ECO:0007669"/>
    <property type="project" value="UniProtKB-KW"/>
</dbReference>
<dbReference type="Gene3D" id="1.10.533.10">
    <property type="entry name" value="Death Domain, Fas"/>
    <property type="match status" value="1"/>
</dbReference>
<evidence type="ECO:0000313" key="9">
    <source>
        <dbReference type="Proteomes" id="UP000261660"/>
    </source>
</evidence>
<name>A0A3Q3G8R9_9LABR</name>
<dbReference type="PANTHER" id="PTHR24106">
    <property type="entry name" value="NACHT, LRR AND CARD DOMAINS-CONTAINING"/>
    <property type="match status" value="1"/>
</dbReference>
<dbReference type="PROSITE" id="PS50824">
    <property type="entry name" value="DAPIN"/>
    <property type="match status" value="1"/>
</dbReference>
<reference evidence="8" key="2">
    <citation type="submission" date="2025-09" db="UniProtKB">
        <authorList>
            <consortium name="Ensembl"/>
        </authorList>
    </citation>
    <scope>IDENTIFICATION</scope>
</reference>
<feature type="domain" description="Pyrin" evidence="7">
    <location>
        <begin position="5"/>
        <end position="95"/>
    </location>
</feature>
<dbReference type="SMART" id="SM01289">
    <property type="entry name" value="PYRIN"/>
    <property type="match status" value="1"/>
</dbReference>
<dbReference type="InterPro" id="IPR007111">
    <property type="entry name" value="NACHT_NTPase"/>
</dbReference>
<dbReference type="Pfam" id="PF02758">
    <property type="entry name" value="PYRIN"/>
    <property type="match status" value="1"/>
</dbReference>
<dbReference type="SUPFAM" id="SSF47986">
    <property type="entry name" value="DEATH domain"/>
    <property type="match status" value="1"/>
</dbReference>
<dbReference type="InterPro" id="IPR001611">
    <property type="entry name" value="Leu-rich_rpt"/>
</dbReference>
<keyword evidence="6" id="KW-0067">ATP-binding</keyword>
<keyword evidence="4" id="KW-0677">Repeat</keyword>
<evidence type="ECO:0000313" key="8">
    <source>
        <dbReference type="Ensembl" id="ENSLBEP00000029332.1"/>
    </source>
</evidence>
<dbReference type="Pfam" id="PF13516">
    <property type="entry name" value="LRR_6"/>
    <property type="match status" value="2"/>
</dbReference>
<dbReference type="InterPro" id="IPR041075">
    <property type="entry name" value="NOD1/2_WH"/>
</dbReference>
<dbReference type="GO" id="GO:0005737">
    <property type="term" value="C:cytoplasm"/>
    <property type="evidence" value="ECO:0007669"/>
    <property type="project" value="UniProtKB-SubCell"/>
</dbReference>
<dbReference type="Ensembl" id="ENSLBET00000030729.1">
    <property type="protein sequence ID" value="ENSLBEP00000029332.1"/>
    <property type="gene ID" value="ENSLBEG00000022207.1"/>
</dbReference>
<dbReference type="InterPro" id="IPR029495">
    <property type="entry name" value="NACHT-assoc"/>
</dbReference>
<sequence length="747" mass="85134">QGTAMASHVELLFGVLQDLGNDELKQLQWFLRQPGIVDGFPAIPKSELQEADRQDTVDLMMQTYGLPAALHITAEVLKKISRNDLVEHLSKSASEPNKLYIIDWNDVDVNRQHEVRHIEMTSRKPGGAERAIQHNDIFQHHSGENIPVRTVLTNGIAGIGKTFLVSKFILDWAEGRANQNVHLIFPFTFRQLNLLSGRRFRLAELVHTCIRESRDITEELDFSEQVERAVDEPLLVNELLANLIKGKFLPSARLWITTRPAAANQIPPDSVDIMTEVRGFTDTQKEEYFRKRFSDEEQATRIISHIKTSRSLHIMCHIPVFCWITATVFKKMFGEDESREIPQTLTEMYIKFLMFQIKQTEQKYDKGRNFKVIHSLAKLAFHELQRGHLIFYESDLRSSGICSNEASVYSGVFTQIFKEEDRLNEDKMFCFVHLSIHEFLAAVFVVLSVCMKAVDKALQSPNGHLDLFLRFLLGLSLQSNQDLLQGLLKEGERSADTQKKLVAYIKEKIRENSSPERCINLFHCLSELKDSSLVEEVRHYLRTDSLSTALLSPAQWSALVYLLLSSDEDLDVFDLKKYSRSEEVLLRMLPLVKASTTALVLLPDSSPISTFHERSCSPFREHSCHCALLDQCKFSQRSCEALASVLRSSGSLKNLDLSYNNLQDGGLLLYAYGLCFCLCQRSSLLTEPRYVGEYCSLRDLDLSHNHLTDSGLELLCDALKSPRGRLETLRSVHFTTGSGDMLPWKLQ</sequence>
<dbReference type="CDD" id="cd08321">
    <property type="entry name" value="Pyrin_ASC-like"/>
    <property type="match status" value="1"/>
</dbReference>
<dbReference type="InParanoid" id="A0A3Q3G8R9"/>
<accession>A0A3Q3G8R9</accession>
<reference evidence="8" key="1">
    <citation type="submission" date="2025-08" db="UniProtKB">
        <authorList>
            <consortium name="Ensembl"/>
        </authorList>
    </citation>
    <scope>IDENTIFICATION</scope>
</reference>
<dbReference type="GeneTree" id="ENSGT01150000286904"/>
<keyword evidence="9" id="KW-1185">Reference proteome</keyword>
<protein>
    <recommendedName>
        <fullName evidence="7">Pyrin domain-containing protein</fullName>
    </recommendedName>
</protein>
<dbReference type="InterPro" id="IPR011029">
    <property type="entry name" value="DEATH-like_dom_sf"/>
</dbReference>
<keyword evidence="3" id="KW-0433">Leucine-rich repeat</keyword>
<evidence type="ECO:0000259" key="7">
    <source>
        <dbReference type="PROSITE" id="PS50824"/>
    </source>
</evidence>
<dbReference type="Gene3D" id="3.80.10.10">
    <property type="entry name" value="Ribonuclease Inhibitor"/>
    <property type="match status" value="1"/>
</dbReference>
<dbReference type="STRING" id="56723.ENSLBEP00000029332"/>
<keyword evidence="2" id="KW-0963">Cytoplasm</keyword>
<keyword evidence="5" id="KW-0547">Nucleotide-binding</keyword>
<dbReference type="SMART" id="SM01288">
    <property type="entry name" value="FISNA"/>
    <property type="match status" value="1"/>
</dbReference>
<dbReference type="Pfam" id="PF05729">
    <property type="entry name" value="NACHT"/>
    <property type="match status" value="1"/>
</dbReference>
<evidence type="ECO:0000256" key="3">
    <source>
        <dbReference type="ARBA" id="ARBA00022614"/>
    </source>
</evidence>
<dbReference type="AlphaFoldDB" id="A0A3Q3G8R9"/>
<evidence type="ECO:0000256" key="2">
    <source>
        <dbReference type="ARBA" id="ARBA00022490"/>
    </source>
</evidence>
<dbReference type="SMART" id="SM00368">
    <property type="entry name" value="LRR_RI"/>
    <property type="match status" value="2"/>
</dbReference>
<dbReference type="PROSITE" id="PS51450">
    <property type="entry name" value="LRR"/>
    <property type="match status" value="1"/>
</dbReference>
<dbReference type="InterPro" id="IPR032675">
    <property type="entry name" value="LRR_dom_sf"/>
</dbReference>
<dbReference type="SUPFAM" id="SSF52047">
    <property type="entry name" value="RNI-like"/>
    <property type="match status" value="1"/>
</dbReference>
<evidence type="ECO:0000256" key="4">
    <source>
        <dbReference type="ARBA" id="ARBA00022737"/>
    </source>
</evidence>
<dbReference type="Pfam" id="PF17779">
    <property type="entry name" value="WHD_NOD2"/>
    <property type="match status" value="1"/>
</dbReference>
<dbReference type="InterPro" id="IPR051261">
    <property type="entry name" value="NLR"/>
</dbReference>
<organism evidence="8 9">
    <name type="scientific">Labrus bergylta</name>
    <name type="common">ballan wrasse</name>
    <dbReference type="NCBI Taxonomy" id="56723"/>
    <lineage>
        <taxon>Eukaryota</taxon>
        <taxon>Metazoa</taxon>
        <taxon>Chordata</taxon>
        <taxon>Craniata</taxon>
        <taxon>Vertebrata</taxon>
        <taxon>Euteleostomi</taxon>
        <taxon>Actinopterygii</taxon>
        <taxon>Neopterygii</taxon>
        <taxon>Teleostei</taxon>
        <taxon>Neoteleostei</taxon>
        <taxon>Acanthomorphata</taxon>
        <taxon>Eupercaria</taxon>
        <taxon>Labriformes</taxon>
        <taxon>Labridae</taxon>
        <taxon>Labrus</taxon>
    </lineage>
</organism>
<dbReference type="Proteomes" id="UP000261660">
    <property type="component" value="Unplaced"/>
</dbReference>
<evidence type="ECO:0000256" key="5">
    <source>
        <dbReference type="ARBA" id="ARBA00022741"/>
    </source>
</evidence>
<dbReference type="InterPro" id="IPR004020">
    <property type="entry name" value="DAPIN"/>
</dbReference>
<comment type="subcellular location">
    <subcellularLocation>
        <location evidence="1">Cytoplasm</location>
    </subcellularLocation>
</comment>
<evidence type="ECO:0000256" key="6">
    <source>
        <dbReference type="ARBA" id="ARBA00022840"/>
    </source>
</evidence>
<dbReference type="Pfam" id="PF14484">
    <property type="entry name" value="FISNA"/>
    <property type="match status" value="1"/>
</dbReference>